<comment type="caution">
    <text evidence="2">The sequence shown here is derived from an EMBL/GenBank/DDBJ whole genome shotgun (WGS) entry which is preliminary data.</text>
</comment>
<sequence length="134" mass="15312">MENFLHWIRRYVSPVFLALLVASFILWYLAKLSYTYTTEQTIRVNIDGQPIEVACVVEGLGTNLFGYRVYSSKRLRIPLSELKTHPSTEEGHEDLLVIDPQSLQHAISVRISDIKVVSIGSIPEIREPETEEKP</sequence>
<gene>
    <name evidence="2" type="ORF">LEA_12448</name>
</gene>
<keyword evidence="1" id="KW-0472">Membrane</keyword>
<organism evidence="2">
    <name type="scientific">human gut metagenome</name>
    <dbReference type="NCBI Taxonomy" id="408170"/>
    <lineage>
        <taxon>unclassified sequences</taxon>
        <taxon>metagenomes</taxon>
        <taxon>organismal metagenomes</taxon>
    </lineage>
</organism>
<dbReference type="AlphaFoldDB" id="K1T4R9"/>
<evidence type="ECO:0000256" key="1">
    <source>
        <dbReference type="SAM" id="Phobius"/>
    </source>
</evidence>
<reference evidence="2" key="1">
    <citation type="journal article" date="2013" name="Environ. Microbiol.">
        <title>Microbiota from the distal guts of lean and obese adolescents exhibit partial functional redundancy besides clear differences in community structure.</title>
        <authorList>
            <person name="Ferrer M."/>
            <person name="Ruiz A."/>
            <person name="Lanza F."/>
            <person name="Haange S.B."/>
            <person name="Oberbach A."/>
            <person name="Till H."/>
            <person name="Bargiela R."/>
            <person name="Campoy C."/>
            <person name="Segura M.T."/>
            <person name="Richter M."/>
            <person name="von Bergen M."/>
            <person name="Seifert J."/>
            <person name="Suarez A."/>
        </authorList>
    </citation>
    <scope>NUCLEOTIDE SEQUENCE</scope>
</reference>
<evidence type="ECO:0000313" key="2">
    <source>
        <dbReference type="EMBL" id="EKC61245.1"/>
    </source>
</evidence>
<keyword evidence="1" id="KW-0812">Transmembrane</keyword>
<feature type="transmembrane region" description="Helical" evidence="1">
    <location>
        <begin position="12"/>
        <end position="30"/>
    </location>
</feature>
<name>K1T4R9_9ZZZZ</name>
<dbReference type="EMBL" id="AJWY01008425">
    <property type="protein sequence ID" value="EKC61245.1"/>
    <property type="molecule type" value="Genomic_DNA"/>
</dbReference>
<protein>
    <submittedName>
        <fullName evidence="2">Uncharacterized protein</fullName>
    </submittedName>
</protein>
<accession>K1T4R9</accession>
<proteinExistence type="predicted"/>
<keyword evidence="1" id="KW-1133">Transmembrane helix</keyword>